<dbReference type="InterPro" id="IPR028816">
    <property type="entry name" value="Caprin"/>
</dbReference>
<evidence type="ECO:0000256" key="9">
    <source>
        <dbReference type="ARBA" id="ARBA00022782"/>
    </source>
</evidence>
<evidence type="ECO:0000256" key="14">
    <source>
        <dbReference type="ARBA" id="ARBA00059021"/>
    </source>
</evidence>
<evidence type="ECO:0000256" key="3">
    <source>
        <dbReference type="ARBA" id="ARBA00007950"/>
    </source>
</evidence>
<keyword evidence="6" id="KW-0597">Phosphoprotein</keyword>
<evidence type="ECO:0000256" key="10">
    <source>
        <dbReference type="ARBA" id="ARBA00022837"/>
    </source>
</evidence>
<evidence type="ECO:0000313" key="24">
    <source>
        <dbReference type="Proteomes" id="UP001610411"/>
    </source>
</evidence>
<accession>A0ABD2EDR7</accession>
<keyword evidence="12" id="KW-0472">Membrane</keyword>
<evidence type="ECO:0000256" key="4">
    <source>
        <dbReference type="ARBA" id="ARBA00022475"/>
    </source>
</evidence>
<dbReference type="PRINTS" id="PR00007">
    <property type="entry name" value="COMPLEMNTC1Q"/>
</dbReference>
<feature type="region of interest" description="Disordered" evidence="21">
    <location>
        <begin position="662"/>
        <end position="684"/>
    </location>
</feature>
<evidence type="ECO:0000256" key="5">
    <source>
        <dbReference type="ARBA" id="ARBA00022490"/>
    </source>
</evidence>
<comment type="caution">
    <text evidence="23">The sequence shown here is derived from an EMBL/GenBank/DDBJ whole genome shotgun (WGS) entry which is preliminary data.</text>
</comment>
<dbReference type="GO" id="GO:0017148">
    <property type="term" value="P:negative regulation of translation"/>
    <property type="evidence" value="ECO:0007669"/>
    <property type="project" value="UniProtKB-KW"/>
</dbReference>
<sequence>MKSAKPQVNHNQHGESQRALSPLQSALSSAASPSQAYETYIDNGLICLKHKIRNIEKKKLKLEDYKDRLKSGEQLNPDQLEAVEKYEEVLHNLEFAKELQKTFSGLSLDLLKAQKKAQRREHMLKLEAEKKKLRTILQVQYVLQNLTQEHVQKDFKGGLNGAVYLPSKELDYLIKFSKLTCPERNESLSVEDQMEQSSLYFWDLLEGSEKAVVGTTYKHMKDLLSKLLNSGYFESIPVPKNAKEKEVPLEEEMLIQSEKKKQLLKTESVKESESLMELAQPEIQPQEFLNRRYMTEVDYSDKQDEEQSWEGDYARKPNLPKCWDMLTGPDGQEKKQESFKSWESPVKHQEVSKSAVSLEQRKQEISKLRSTLPEEQKKQIISKSKPPPSQWKQETPKSKAGYIQEEQKKETPKPWPVQLQKEQDPKKQTPKSWTPSMQSEQNITKSWTTPLCEGQDSKQPEMPKSWENNVESQKHSLTPQSQIPPKSWEVATASLIPNDQLLPRKFNTEPKDVPKPMHQPVGSSSTLPKDPVLRKEKLQDLMTQIQGTCNFMQESVLDFDKPSSAIPSSQPPSAAPGSPVASTEQNLSSQSDFLQEPLQAAIPPSKQLSSLASPNPPMSKGSDQGFQSPPASSSSVTINTAPFQAMQTVFNVNAPLPPRKEQEIKESPYSPGYNQSFTTASTQTPPQCQLPAIHVEQTVLSQETAQTNVFPRPTQPFVNNRGSVRGCSRGGRLLTNSYRSPGGYKGFDTYRGLPSISNGNYSQLQFQAREYPGTPYSQRDNFQQCYKRGGTSGGPRANSRAGWSDSSQVSSPERDNETFNSGDSGQGDSRSMTPVDVPVTNPAATILPVHVYPLPQQMRVAFSAARTSNLAPGTLDQPIVFDLLLNNLGETFDLQLGRFNCPVNGTYVFIFHMLKLAVNVPLYVNLMKNEEVLVSAYANDGAPDHETASNHAVLQLFQGDQIWLRLHRGAIYGSSWKYSTFSGYLLYQD</sequence>
<comment type="similarity">
    <text evidence="3">Belongs to the caprin family.</text>
</comment>
<evidence type="ECO:0000256" key="17">
    <source>
        <dbReference type="ARBA" id="ARBA00078232"/>
    </source>
</evidence>
<gene>
    <name evidence="23" type="ORF">WCI35_014515</name>
</gene>
<keyword evidence="4" id="KW-1003">Cell membrane</keyword>
<feature type="compositionally biased region" description="Polar residues" evidence="21">
    <location>
        <begin position="775"/>
        <end position="784"/>
    </location>
</feature>
<evidence type="ECO:0000256" key="8">
    <source>
        <dbReference type="ARBA" id="ARBA00022723"/>
    </source>
</evidence>
<dbReference type="SUPFAM" id="SSF49842">
    <property type="entry name" value="TNF-like"/>
    <property type="match status" value="1"/>
</dbReference>
<keyword evidence="20" id="KW-0175">Coiled coil</keyword>
<comment type="function">
    <text evidence="14">Promotes phosphorylation of the Wnt coreceptor LRP6, leading to increased activity of the canonical Wnt signaling pathway. Facilitates constitutive LRP6 phosphorylation by CDK14/CCNY during G2/M stage of the cell cycle, which may potentiate cells for Wnt signaling. May regulate the transport and translation of mRNAs, modulating for instance the expression of proteins involved in synaptic plasticity in neurons. Involved in regulation of growth as erythroblasts shift from a highly proliferative state towards their terminal phase of differentiation. May be involved in apoptosis.</text>
</comment>
<feature type="compositionally biased region" description="Basic and acidic residues" evidence="21">
    <location>
        <begin position="331"/>
        <end position="351"/>
    </location>
</feature>
<dbReference type="Gene3D" id="2.60.120.40">
    <property type="match status" value="1"/>
</dbReference>
<feature type="compositionally biased region" description="Polar residues" evidence="21">
    <location>
        <begin position="1"/>
        <end position="11"/>
    </location>
</feature>
<dbReference type="GO" id="GO:0005737">
    <property type="term" value="C:cytoplasm"/>
    <property type="evidence" value="ECO:0007669"/>
    <property type="project" value="UniProtKB-SubCell"/>
</dbReference>
<evidence type="ECO:0000256" key="20">
    <source>
        <dbReference type="SAM" id="Coils"/>
    </source>
</evidence>
<feature type="region of interest" description="Disordered" evidence="21">
    <location>
        <begin position="1"/>
        <end position="27"/>
    </location>
</feature>
<dbReference type="EMBL" id="JBFSEQ010000005">
    <property type="protein sequence ID" value="KAL2776638.1"/>
    <property type="molecule type" value="Genomic_DNA"/>
</dbReference>
<evidence type="ECO:0000256" key="13">
    <source>
        <dbReference type="ARBA" id="ARBA00023193"/>
    </source>
</evidence>
<keyword evidence="7" id="KW-0341">Growth regulation</keyword>
<evidence type="ECO:0000256" key="21">
    <source>
        <dbReference type="SAM" id="MobiDB-lite"/>
    </source>
</evidence>
<feature type="region of interest" description="Disordered" evidence="21">
    <location>
        <begin position="560"/>
        <end position="636"/>
    </location>
</feature>
<feature type="region of interest" description="Disordered" evidence="21">
    <location>
        <begin position="772"/>
        <end position="837"/>
    </location>
</feature>
<dbReference type="GO" id="GO:0003723">
    <property type="term" value="F:RNA binding"/>
    <property type="evidence" value="ECO:0007669"/>
    <property type="project" value="UniProtKB-KW"/>
</dbReference>
<dbReference type="SMART" id="SM00110">
    <property type="entry name" value="C1Q"/>
    <property type="match status" value="1"/>
</dbReference>
<dbReference type="Pfam" id="PF12287">
    <property type="entry name" value="Caprin-1_C"/>
    <property type="match status" value="2"/>
</dbReference>
<keyword evidence="9" id="KW-0221">Differentiation</keyword>
<feature type="compositionally biased region" description="Basic and acidic residues" evidence="21">
    <location>
        <begin position="359"/>
        <end position="378"/>
    </location>
</feature>
<evidence type="ECO:0000256" key="2">
    <source>
        <dbReference type="ARBA" id="ARBA00004496"/>
    </source>
</evidence>
<protein>
    <recommendedName>
        <fullName evidence="16">Caprin-2</fullName>
    </recommendedName>
    <alternativeName>
        <fullName evidence="18">C1q domain-containing protein 1</fullName>
    </alternativeName>
    <alternativeName>
        <fullName evidence="17">Cytoplasmic activation/proliferation-associated protein 2</fullName>
    </alternativeName>
    <alternativeName>
        <fullName evidence="19">RNA granule protein 140</fullName>
    </alternativeName>
</protein>
<dbReference type="FunFam" id="2.60.120.40:FF:000003">
    <property type="entry name" value="caprin-2 isoform X1"/>
    <property type="match status" value="1"/>
</dbReference>
<dbReference type="GO" id="GO:0046872">
    <property type="term" value="F:metal ion binding"/>
    <property type="evidence" value="ECO:0007669"/>
    <property type="project" value="UniProtKB-KW"/>
</dbReference>
<evidence type="ECO:0000256" key="11">
    <source>
        <dbReference type="ARBA" id="ARBA00022884"/>
    </source>
</evidence>
<dbReference type="PANTHER" id="PTHR22922">
    <property type="entry name" value="GPI-ANCHORED PROTEIN P137"/>
    <property type="match status" value="1"/>
</dbReference>
<dbReference type="AlphaFoldDB" id="A0ABD2EDR7"/>
<keyword evidence="5" id="KW-0963">Cytoplasm</keyword>
<keyword evidence="10" id="KW-0106">Calcium</keyword>
<comment type="subcellular location">
    <subcellularLocation>
        <location evidence="1">Cell membrane</location>
        <topology evidence="1">Peripheral membrane protein</topology>
    </subcellularLocation>
    <subcellularLocation>
        <location evidence="2">Cytoplasm</location>
    </subcellularLocation>
</comment>
<evidence type="ECO:0000256" key="18">
    <source>
        <dbReference type="ARBA" id="ARBA00080108"/>
    </source>
</evidence>
<dbReference type="InterPro" id="IPR041637">
    <property type="entry name" value="Caprin-1_dimer"/>
</dbReference>
<feature type="compositionally biased region" description="Low complexity" evidence="21">
    <location>
        <begin position="17"/>
        <end position="27"/>
    </location>
</feature>
<evidence type="ECO:0000256" key="16">
    <source>
        <dbReference type="ARBA" id="ARBA00067331"/>
    </source>
</evidence>
<dbReference type="PANTHER" id="PTHR22922:SF5">
    <property type="entry name" value="CAPRIN-2"/>
    <property type="match status" value="1"/>
</dbReference>
<dbReference type="InterPro" id="IPR008983">
    <property type="entry name" value="Tumour_necrosis_fac-like_dom"/>
</dbReference>
<keyword evidence="8" id="KW-0479">Metal-binding</keyword>
<dbReference type="GO" id="GO:0005886">
    <property type="term" value="C:plasma membrane"/>
    <property type="evidence" value="ECO:0007669"/>
    <property type="project" value="UniProtKB-SubCell"/>
</dbReference>
<keyword evidence="11" id="KW-0694">RNA-binding</keyword>
<dbReference type="Pfam" id="PF00386">
    <property type="entry name" value="C1q"/>
    <property type="match status" value="1"/>
</dbReference>
<evidence type="ECO:0000256" key="15">
    <source>
        <dbReference type="ARBA" id="ARBA00064065"/>
    </source>
</evidence>
<dbReference type="PROSITE" id="PS50871">
    <property type="entry name" value="C1Q"/>
    <property type="match status" value="1"/>
</dbReference>
<reference evidence="23 24" key="1">
    <citation type="journal article" date="2024" name="G3 (Bethesda)">
        <title>A hybrid genome assembly of the endangered aye-aye (Daubentonia madagascariensis).</title>
        <authorList>
            <person name="Versoza C.J."/>
            <person name="Pfeifer S.P."/>
        </authorList>
    </citation>
    <scope>NUCLEOTIDE SEQUENCE [LARGE SCALE GENOMIC DNA]</scope>
    <source>
        <strain evidence="23">6821</strain>
    </source>
</reference>
<feature type="compositionally biased region" description="Polar residues" evidence="21">
    <location>
        <begin position="430"/>
        <end position="449"/>
    </location>
</feature>
<dbReference type="InterPro" id="IPR001073">
    <property type="entry name" value="C1q_dom"/>
</dbReference>
<feature type="domain" description="C1q" evidence="22">
    <location>
        <begin position="855"/>
        <end position="989"/>
    </location>
</feature>
<feature type="compositionally biased region" description="Polar residues" evidence="21">
    <location>
        <begin position="466"/>
        <end position="484"/>
    </location>
</feature>
<evidence type="ECO:0000256" key="12">
    <source>
        <dbReference type="ARBA" id="ARBA00023136"/>
    </source>
</evidence>
<evidence type="ECO:0000256" key="7">
    <source>
        <dbReference type="ARBA" id="ARBA00022604"/>
    </source>
</evidence>
<evidence type="ECO:0000256" key="1">
    <source>
        <dbReference type="ARBA" id="ARBA00004202"/>
    </source>
</evidence>
<dbReference type="Pfam" id="PF18293">
    <property type="entry name" value="Caprin-1_dimer"/>
    <property type="match status" value="1"/>
</dbReference>
<feature type="coiled-coil region" evidence="20">
    <location>
        <begin position="48"/>
        <end position="75"/>
    </location>
</feature>
<feature type="compositionally biased region" description="Basic and acidic residues" evidence="21">
    <location>
        <begin position="506"/>
        <end position="515"/>
    </location>
</feature>
<evidence type="ECO:0000313" key="23">
    <source>
        <dbReference type="EMBL" id="KAL2776638.1"/>
    </source>
</evidence>
<dbReference type="GO" id="GO:0030154">
    <property type="term" value="P:cell differentiation"/>
    <property type="evidence" value="ECO:0007669"/>
    <property type="project" value="UniProtKB-KW"/>
</dbReference>
<evidence type="ECO:0000259" key="22">
    <source>
        <dbReference type="PROSITE" id="PS50871"/>
    </source>
</evidence>
<dbReference type="InterPro" id="IPR022070">
    <property type="entry name" value="Caprin-1_C"/>
</dbReference>
<proteinExistence type="inferred from homology"/>
<feature type="compositionally biased region" description="Polar residues" evidence="21">
    <location>
        <begin position="672"/>
        <end position="684"/>
    </location>
</feature>
<dbReference type="Proteomes" id="UP001610411">
    <property type="component" value="Unassembled WGS sequence"/>
</dbReference>
<organism evidence="23 24">
    <name type="scientific">Daubentonia madagascariensis</name>
    <name type="common">Aye-aye</name>
    <name type="synonym">Sciurus madagascariensis</name>
    <dbReference type="NCBI Taxonomy" id="31869"/>
    <lineage>
        <taxon>Eukaryota</taxon>
        <taxon>Metazoa</taxon>
        <taxon>Chordata</taxon>
        <taxon>Craniata</taxon>
        <taxon>Vertebrata</taxon>
        <taxon>Euteleostomi</taxon>
        <taxon>Mammalia</taxon>
        <taxon>Eutheria</taxon>
        <taxon>Euarchontoglires</taxon>
        <taxon>Primates</taxon>
        <taxon>Strepsirrhini</taxon>
        <taxon>Chiromyiformes</taxon>
        <taxon>Daubentoniidae</taxon>
        <taxon>Daubentonia</taxon>
    </lineage>
</organism>
<name>A0ABD2EDR7_DAUMA</name>
<feature type="compositionally biased region" description="Polar residues" evidence="21">
    <location>
        <begin position="621"/>
        <end position="636"/>
    </location>
</feature>
<evidence type="ECO:0000256" key="6">
    <source>
        <dbReference type="ARBA" id="ARBA00022553"/>
    </source>
</evidence>
<feature type="region of interest" description="Disordered" evidence="21">
    <location>
        <begin position="299"/>
        <end position="533"/>
    </location>
</feature>
<evidence type="ECO:0000256" key="19">
    <source>
        <dbReference type="ARBA" id="ARBA00081559"/>
    </source>
</evidence>
<feature type="compositionally biased region" description="Polar residues" evidence="21">
    <location>
        <begin position="818"/>
        <end position="832"/>
    </location>
</feature>
<feature type="compositionally biased region" description="Polar residues" evidence="21">
    <location>
        <begin position="583"/>
        <end position="593"/>
    </location>
</feature>
<keyword evidence="24" id="KW-1185">Reference proteome</keyword>
<comment type="subunit">
    <text evidence="15">Homotrimer; via C1q domain. Found in a complex with LRP6, CCNY and CDK14 during G2/M stage; CAPRIN2 functions as a scaffold for the complex by binding to CCNY via its N terminus and to CDK14 via its C terminus. Interacts with LRP5. Interacts with LRP6.</text>
</comment>
<keyword evidence="13" id="KW-0652">Protein synthesis inhibitor</keyword>